<dbReference type="GO" id="GO:0005524">
    <property type="term" value="F:ATP binding"/>
    <property type="evidence" value="ECO:0007669"/>
    <property type="project" value="UniProtKB-KW"/>
</dbReference>
<dbReference type="GO" id="GO:0005886">
    <property type="term" value="C:plasma membrane"/>
    <property type="evidence" value="ECO:0007669"/>
    <property type="project" value="UniProtKB-SubCell"/>
</dbReference>
<evidence type="ECO:0000256" key="6">
    <source>
        <dbReference type="ARBA" id="ARBA00022741"/>
    </source>
</evidence>
<dbReference type="CDD" id="cd03216">
    <property type="entry name" value="ABC_Carb_Monos_I"/>
    <property type="match status" value="1"/>
</dbReference>
<dbReference type="EMBL" id="CP012040">
    <property type="protein sequence ID" value="AKP52250.1"/>
    <property type="molecule type" value="Genomic_DNA"/>
</dbReference>
<feature type="domain" description="ABC transporter" evidence="10">
    <location>
        <begin position="5"/>
        <end position="241"/>
    </location>
</feature>
<dbReference type="OrthoDB" id="1115710at2"/>
<organism evidence="11 12">
    <name type="scientific">Cyclobacterium amurskyense</name>
    <dbReference type="NCBI Taxonomy" id="320787"/>
    <lineage>
        <taxon>Bacteria</taxon>
        <taxon>Pseudomonadati</taxon>
        <taxon>Bacteroidota</taxon>
        <taxon>Cytophagia</taxon>
        <taxon>Cytophagales</taxon>
        <taxon>Cyclobacteriaceae</taxon>
        <taxon>Cyclobacterium</taxon>
    </lineage>
</organism>
<dbReference type="InterPro" id="IPR003593">
    <property type="entry name" value="AAA+_ATPase"/>
</dbReference>
<evidence type="ECO:0000256" key="1">
    <source>
        <dbReference type="ARBA" id="ARBA00004202"/>
    </source>
</evidence>
<evidence type="ECO:0000256" key="9">
    <source>
        <dbReference type="ARBA" id="ARBA00023136"/>
    </source>
</evidence>
<dbReference type="SMART" id="SM00382">
    <property type="entry name" value="AAA"/>
    <property type="match status" value="2"/>
</dbReference>
<dbReference type="PATRIC" id="fig|320787.5.peg.3111"/>
<evidence type="ECO:0000259" key="10">
    <source>
        <dbReference type="PROSITE" id="PS50893"/>
    </source>
</evidence>
<feature type="domain" description="ABC transporter" evidence="10">
    <location>
        <begin position="258"/>
        <end position="503"/>
    </location>
</feature>
<evidence type="ECO:0000256" key="8">
    <source>
        <dbReference type="ARBA" id="ARBA00022967"/>
    </source>
</evidence>
<comment type="subcellular location">
    <subcellularLocation>
        <location evidence="1">Cell membrane</location>
        <topology evidence="1">Peripheral membrane protein</topology>
    </subcellularLocation>
</comment>
<dbReference type="Gene3D" id="3.40.50.300">
    <property type="entry name" value="P-loop containing nucleotide triphosphate hydrolases"/>
    <property type="match status" value="2"/>
</dbReference>
<keyword evidence="6" id="KW-0547">Nucleotide-binding</keyword>
<keyword evidence="9" id="KW-0472">Membrane</keyword>
<dbReference type="KEGG" id="camu:CA2015_2843"/>
<evidence type="ECO:0000256" key="4">
    <source>
        <dbReference type="ARBA" id="ARBA00022597"/>
    </source>
</evidence>
<accession>A0A0H4PGS2</accession>
<dbReference type="InterPro" id="IPR027417">
    <property type="entry name" value="P-loop_NTPase"/>
</dbReference>
<dbReference type="SUPFAM" id="SSF52540">
    <property type="entry name" value="P-loop containing nucleoside triphosphate hydrolases"/>
    <property type="match status" value="2"/>
</dbReference>
<dbReference type="PANTHER" id="PTHR43790">
    <property type="entry name" value="CARBOHYDRATE TRANSPORT ATP-BINDING PROTEIN MG119-RELATED"/>
    <property type="match status" value="1"/>
</dbReference>
<keyword evidence="12" id="KW-1185">Reference proteome</keyword>
<dbReference type="Proteomes" id="UP000036520">
    <property type="component" value="Chromosome"/>
</dbReference>
<dbReference type="InterPro" id="IPR017871">
    <property type="entry name" value="ABC_transporter-like_CS"/>
</dbReference>
<protein>
    <submittedName>
        <fullName evidence="11">D-ribose transporter ATP binding protein</fullName>
    </submittedName>
</protein>
<gene>
    <name evidence="11" type="ORF">CA2015_2843</name>
</gene>
<keyword evidence="8" id="KW-1278">Translocase</keyword>
<dbReference type="CDD" id="cd03215">
    <property type="entry name" value="ABC_Carb_Monos_II"/>
    <property type="match status" value="1"/>
</dbReference>
<dbReference type="GO" id="GO:0016887">
    <property type="term" value="F:ATP hydrolysis activity"/>
    <property type="evidence" value="ECO:0007669"/>
    <property type="project" value="InterPro"/>
</dbReference>
<dbReference type="Pfam" id="PF00005">
    <property type="entry name" value="ABC_tran"/>
    <property type="match status" value="2"/>
</dbReference>
<dbReference type="InterPro" id="IPR003439">
    <property type="entry name" value="ABC_transporter-like_ATP-bd"/>
</dbReference>
<dbReference type="InterPro" id="IPR050107">
    <property type="entry name" value="ABC_carbohydrate_import_ATPase"/>
</dbReference>
<evidence type="ECO:0000313" key="12">
    <source>
        <dbReference type="Proteomes" id="UP000036520"/>
    </source>
</evidence>
<dbReference type="PANTHER" id="PTHR43790:SF3">
    <property type="entry name" value="D-ALLOSE IMPORT ATP-BINDING PROTEIN ALSA-RELATED"/>
    <property type="match status" value="1"/>
</dbReference>
<dbReference type="AlphaFoldDB" id="A0A0H4PGS2"/>
<keyword evidence="3" id="KW-1003">Cell membrane</keyword>
<evidence type="ECO:0000313" key="11">
    <source>
        <dbReference type="EMBL" id="AKP52250.1"/>
    </source>
</evidence>
<evidence type="ECO:0000256" key="2">
    <source>
        <dbReference type="ARBA" id="ARBA00022448"/>
    </source>
</evidence>
<dbReference type="PROSITE" id="PS00211">
    <property type="entry name" value="ABC_TRANSPORTER_1"/>
    <property type="match status" value="1"/>
</dbReference>
<evidence type="ECO:0000256" key="5">
    <source>
        <dbReference type="ARBA" id="ARBA00022737"/>
    </source>
</evidence>
<proteinExistence type="predicted"/>
<dbReference type="RefSeq" id="WP_048642492.1">
    <property type="nucleotide sequence ID" value="NZ_CP012040.1"/>
</dbReference>
<name>A0A0H4PGS2_9BACT</name>
<evidence type="ECO:0000256" key="7">
    <source>
        <dbReference type="ARBA" id="ARBA00022840"/>
    </source>
</evidence>
<dbReference type="STRING" id="320787.CA2015_2843"/>
<evidence type="ECO:0000256" key="3">
    <source>
        <dbReference type="ARBA" id="ARBA00022475"/>
    </source>
</evidence>
<sequence length="506" mass="55815">MTALLEVRQITKKFSGVTALSQVDLRLEGGKVTALIGENGAGKSTLLKIMSGIHTDYEGDILFKGQEIKFSRPKDAQDMGISIIHQELNLIPYLTVAQNIFLGRELVNAFGFLDRDKMIRKTKELLERLKLEVEPTANVSTLRVGQQQIVEIAKALLTESSVVFMDEPTSAIGESETAVLFEIINKLKAEGKAIVYISHKLEELFALADNFVVLRDGKVVGQGEVSAISRPMLINMMAGRSVNVIKKSNKKSSEEKVLQVKNLQLTNPDNPSRPLLNNIHFDLHNGEVLGIYGLMGAGRTELCESLFGLHHRRMTGSIELEGKEMLFKNPIMAIEAGMALVPEDRKKDGIVPNMSVGKNLSLSVMEQVSSYGFLNTALQTKLYDKYVASLKIKVHSEEQLIKNLSGGNQQKVILGKWIARSPKVLMLDEPTRGIDINAKNEIYELISQLSQSGISILVVSSEIPEILAISDRILVMAEGEISAQFSSEDATENNIMNACIPENLNQ</sequence>
<keyword evidence="5" id="KW-0677">Repeat</keyword>
<keyword evidence="4" id="KW-0762">Sugar transport</keyword>
<dbReference type="PROSITE" id="PS50893">
    <property type="entry name" value="ABC_TRANSPORTER_2"/>
    <property type="match status" value="2"/>
</dbReference>
<dbReference type="FunFam" id="3.40.50.300:FF:000127">
    <property type="entry name" value="Ribose import ATP-binding protein RbsA"/>
    <property type="match status" value="1"/>
</dbReference>
<keyword evidence="2" id="KW-0813">Transport</keyword>
<reference evidence="11 12" key="1">
    <citation type="submission" date="2015-07" db="EMBL/GenBank/DDBJ databases">
        <authorList>
            <person name="Kim K.M."/>
        </authorList>
    </citation>
    <scope>NUCLEOTIDE SEQUENCE [LARGE SCALE GENOMIC DNA]</scope>
    <source>
        <strain evidence="11 12">KCTC 12363</strain>
    </source>
</reference>
<keyword evidence="7" id="KW-0067">ATP-binding</keyword>